<accession>A0A2I0T0D5</accession>
<feature type="compositionally biased region" description="Basic residues" evidence="1">
    <location>
        <begin position="208"/>
        <end position="220"/>
    </location>
</feature>
<feature type="compositionally biased region" description="Basic and acidic residues" evidence="1">
    <location>
        <begin position="174"/>
        <end position="194"/>
    </location>
</feature>
<protein>
    <submittedName>
        <fullName evidence="2">Uncharacterized protein</fullName>
    </submittedName>
</protein>
<name>A0A2I0T0D5_LIMLA</name>
<organism evidence="2 3">
    <name type="scientific">Limosa lapponica baueri</name>
    <dbReference type="NCBI Taxonomy" id="1758121"/>
    <lineage>
        <taxon>Eukaryota</taxon>
        <taxon>Metazoa</taxon>
        <taxon>Chordata</taxon>
        <taxon>Craniata</taxon>
        <taxon>Vertebrata</taxon>
        <taxon>Euteleostomi</taxon>
        <taxon>Archelosauria</taxon>
        <taxon>Archosauria</taxon>
        <taxon>Dinosauria</taxon>
        <taxon>Saurischia</taxon>
        <taxon>Theropoda</taxon>
        <taxon>Coelurosauria</taxon>
        <taxon>Aves</taxon>
        <taxon>Neognathae</taxon>
        <taxon>Neoaves</taxon>
        <taxon>Charadriiformes</taxon>
        <taxon>Scolopacidae</taxon>
        <taxon>Limosa</taxon>
    </lineage>
</organism>
<proteinExistence type="predicted"/>
<feature type="compositionally biased region" description="Low complexity" evidence="1">
    <location>
        <begin position="142"/>
        <end position="151"/>
    </location>
</feature>
<dbReference type="EMBL" id="KZ529541">
    <property type="protein sequence ID" value="PKU27246.1"/>
    <property type="molecule type" value="Genomic_DNA"/>
</dbReference>
<keyword evidence="3" id="KW-1185">Reference proteome</keyword>
<evidence type="ECO:0000313" key="3">
    <source>
        <dbReference type="Proteomes" id="UP000233556"/>
    </source>
</evidence>
<evidence type="ECO:0000256" key="1">
    <source>
        <dbReference type="SAM" id="MobiDB-lite"/>
    </source>
</evidence>
<feature type="compositionally biased region" description="Polar residues" evidence="1">
    <location>
        <begin position="63"/>
        <end position="81"/>
    </location>
</feature>
<feature type="compositionally biased region" description="Basic and acidic residues" evidence="1">
    <location>
        <begin position="45"/>
        <end position="56"/>
    </location>
</feature>
<reference evidence="3" key="2">
    <citation type="submission" date="2017-12" db="EMBL/GenBank/DDBJ databases">
        <title>Genome sequence of the Bar-tailed Godwit (Limosa lapponica baueri).</title>
        <authorList>
            <person name="Lima N.C.B."/>
            <person name="Parody-Merino A.M."/>
            <person name="Battley P.F."/>
            <person name="Fidler A.E."/>
            <person name="Prosdocimi F."/>
        </authorList>
    </citation>
    <scope>NUCLEOTIDE SEQUENCE [LARGE SCALE GENOMIC DNA]</scope>
</reference>
<gene>
    <name evidence="2" type="ORF">llap_22450</name>
</gene>
<dbReference type="Proteomes" id="UP000233556">
    <property type="component" value="Unassembled WGS sequence"/>
</dbReference>
<feature type="compositionally biased region" description="Basic and acidic residues" evidence="1">
    <location>
        <begin position="252"/>
        <end position="274"/>
    </location>
</feature>
<evidence type="ECO:0000313" key="2">
    <source>
        <dbReference type="EMBL" id="PKU27246.1"/>
    </source>
</evidence>
<feature type="region of interest" description="Disordered" evidence="1">
    <location>
        <begin position="45"/>
        <end position="292"/>
    </location>
</feature>
<sequence length="292" mass="32281">MENSPELSSAVDNVEHVLLTQSQVLHSTEEDIKKVEDTIAEIEKVRAVDMDSKENTPPEATVSPDQVTGDDSQVPQVSPSQKIPRRSLRLRSETVESAAGSQDKEDGHQKRDRRKEDEKSGPKKVPQTRDDVSEKQKAISGKTTENTNTKESNLVERTAAEEEVSAKESPASRALDEEANKSGRRPEDNLKSDTEGQDSSSSAVGQKKVGRPRYHTRRASHGLLSSIENSEADGYETKEESTRKKRLAKVKNRSDSLEGKSKDLQPESQSHDEVSYQGNETKNLLEASQGFA</sequence>
<dbReference type="AlphaFoldDB" id="A0A2I0T0D5"/>
<dbReference type="OrthoDB" id="5399929at2759"/>
<reference evidence="3" key="1">
    <citation type="submission" date="2017-11" db="EMBL/GenBank/DDBJ databases">
        <authorList>
            <person name="Lima N.C."/>
            <person name="Parody-Merino A.M."/>
            <person name="Battley P.F."/>
            <person name="Fidler A.E."/>
            <person name="Prosdocimi F."/>
        </authorList>
    </citation>
    <scope>NUCLEOTIDE SEQUENCE [LARGE SCALE GENOMIC DNA]</scope>
</reference>
<feature type="compositionally biased region" description="Basic and acidic residues" evidence="1">
    <location>
        <begin position="102"/>
        <end position="137"/>
    </location>
</feature>